<accession>A0ABS8UIM6</accession>
<feature type="non-terminal residue" evidence="2">
    <location>
        <position position="1"/>
    </location>
</feature>
<gene>
    <name evidence="2" type="ORF">HAX54_016328</name>
</gene>
<comment type="caution">
    <text evidence="2">The sequence shown here is derived from an EMBL/GenBank/DDBJ whole genome shotgun (WGS) entry which is preliminary data.</text>
</comment>
<dbReference type="Proteomes" id="UP000823775">
    <property type="component" value="Unassembled WGS sequence"/>
</dbReference>
<keyword evidence="3" id="KW-1185">Reference proteome</keyword>
<sequence>GDNDPNLLDDRPGDAVPKGNGDDNHQPLTGQWFIDEFLVETSLPSVLLTVSGSLEVCRSPLAICRSSAGAARSFKLIPPLISHLIL</sequence>
<evidence type="ECO:0000313" key="2">
    <source>
        <dbReference type="EMBL" id="MCD9558748.1"/>
    </source>
</evidence>
<evidence type="ECO:0000313" key="3">
    <source>
        <dbReference type="Proteomes" id="UP000823775"/>
    </source>
</evidence>
<evidence type="ECO:0000256" key="1">
    <source>
        <dbReference type="SAM" id="MobiDB-lite"/>
    </source>
</evidence>
<protein>
    <submittedName>
        <fullName evidence="2">Uncharacterized protein</fullName>
    </submittedName>
</protein>
<reference evidence="2 3" key="1">
    <citation type="journal article" date="2021" name="BMC Genomics">
        <title>Datura genome reveals duplications of psychoactive alkaloid biosynthetic genes and high mutation rate following tissue culture.</title>
        <authorList>
            <person name="Rajewski A."/>
            <person name="Carter-House D."/>
            <person name="Stajich J."/>
            <person name="Litt A."/>
        </authorList>
    </citation>
    <scope>NUCLEOTIDE SEQUENCE [LARGE SCALE GENOMIC DNA]</scope>
    <source>
        <strain evidence="2">AR-01</strain>
    </source>
</reference>
<name>A0ABS8UIM6_DATST</name>
<proteinExistence type="predicted"/>
<dbReference type="EMBL" id="JACEIK010002054">
    <property type="protein sequence ID" value="MCD9558748.1"/>
    <property type="molecule type" value="Genomic_DNA"/>
</dbReference>
<organism evidence="2 3">
    <name type="scientific">Datura stramonium</name>
    <name type="common">Jimsonweed</name>
    <name type="synonym">Common thornapple</name>
    <dbReference type="NCBI Taxonomy" id="4076"/>
    <lineage>
        <taxon>Eukaryota</taxon>
        <taxon>Viridiplantae</taxon>
        <taxon>Streptophyta</taxon>
        <taxon>Embryophyta</taxon>
        <taxon>Tracheophyta</taxon>
        <taxon>Spermatophyta</taxon>
        <taxon>Magnoliopsida</taxon>
        <taxon>eudicotyledons</taxon>
        <taxon>Gunneridae</taxon>
        <taxon>Pentapetalae</taxon>
        <taxon>asterids</taxon>
        <taxon>lamiids</taxon>
        <taxon>Solanales</taxon>
        <taxon>Solanaceae</taxon>
        <taxon>Solanoideae</taxon>
        <taxon>Datureae</taxon>
        <taxon>Datura</taxon>
    </lineage>
</organism>
<feature type="region of interest" description="Disordered" evidence="1">
    <location>
        <begin position="1"/>
        <end position="27"/>
    </location>
</feature>